<dbReference type="Proteomes" id="UP000026961">
    <property type="component" value="Chromosome 1"/>
</dbReference>
<reference evidence="2" key="3">
    <citation type="submission" date="2018-05" db="EMBL/GenBank/DDBJ databases">
        <title>OgluRS3 (Oryza glumaepatula Reference Sequence Version 3).</title>
        <authorList>
            <person name="Zhang J."/>
            <person name="Kudrna D."/>
            <person name="Lee S."/>
            <person name="Talag J."/>
            <person name="Welchert J."/>
            <person name="Wing R.A."/>
        </authorList>
    </citation>
    <scope>NUCLEOTIDE SEQUENCE [LARGE SCALE GENOMIC DNA]</scope>
</reference>
<dbReference type="HOGENOM" id="CLU_2007470_0_0_1"/>
<sequence length="124" mass="13383">MAVKYLSAGIGDCELPYTSTSPTSAPRHFAIAIGTEEEDRFKQEKALKGVLKETRTLVRASEDRNGGGLTMRATGGSDDDGKAAVAGVSSGAPRPCQQLPYVKNYVTHFTDHRVWRTAHTVLCT</sequence>
<protein>
    <submittedName>
        <fullName evidence="2">Uncharacterized protein</fullName>
    </submittedName>
</protein>
<feature type="region of interest" description="Disordered" evidence="1">
    <location>
        <begin position="59"/>
        <end position="90"/>
    </location>
</feature>
<name>A0A0D9Y3D7_9ORYZ</name>
<evidence type="ECO:0000256" key="1">
    <source>
        <dbReference type="SAM" id="MobiDB-lite"/>
    </source>
</evidence>
<dbReference type="AlphaFoldDB" id="A0A0D9Y3D7"/>
<proteinExistence type="predicted"/>
<evidence type="ECO:0000313" key="2">
    <source>
        <dbReference type="EnsemblPlants" id="OGLUM01G03750.1"/>
    </source>
</evidence>
<reference evidence="2" key="2">
    <citation type="submission" date="2015-04" db="UniProtKB">
        <authorList>
            <consortium name="EnsemblPlants"/>
        </authorList>
    </citation>
    <scope>IDENTIFICATION</scope>
</reference>
<organism evidence="2">
    <name type="scientific">Oryza glumipatula</name>
    <dbReference type="NCBI Taxonomy" id="40148"/>
    <lineage>
        <taxon>Eukaryota</taxon>
        <taxon>Viridiplantae</taxon>
        <taxon>Streptophyta</taxon>
        <taxon>Embryophyta</taxon>
        <taxon>Tracheophyta</taxon>
        <taxon>Spermatophyta</taxon>
        <taxon>Magnoliopsida</taxon>
        <taxon>Liliopsida</taxon>
        <taxon>Poales</taxon>
        <taxon>Poaceae</taxon>
        <taxon>BOP clade</taxon>
        <taxon>Oryzoideae</taxon>
        <taxon>Oryzeae</taxon>
        <taxon>Oryzinae</taxon>
        <taxon>Oryza</taxon>
    </lineage>
</organism>
<dbReference type="Gramene" id="OGLUM01G03750.1">
    <property type="protein sequence ID" value="OGLUM01G03750.1"/>
    <property type="gene ID" value="OGLUM01G03750"/>
</dbReference>
<keyword evidence="3" id="KW-1185">Reference proteome</keyword>
<reference evidence="2" key="1">
    <citation type="submission" date="2013-08" db="EMBL/GenBank/DDBJ databases">
        <title>Oryza genome evolution.</title>
        <authorList>
            <person name="Wing R.A."/>
            <person name="Panaud O."/>
            <person name="Oliveira A.C."/>
        </authorList>
    </citation>
    <scope>NUCLEOTIDE SEQUENCE</scope>
</reference>
<dbReference type="EnsemblPlants" id="OGLUM01G03750.1">
    <property type="protein sequence ID" value="OGLUM01G03750.1"/>
    <property type="gene ID" value="OGLUM01G03750"/>
</dbReference>
<evidence type="ECO:0000313" key="3">
    <source>
        <dbReference type="Proteomes" id="UP000026961"/>
    </source>
</evidence>
<accession>A0A0D9Y3D7</accession>